<name>A0A4U0NJ18_9ACTN</name>
<sequence length="70" mass="7028">MSAQVPVCNHRIYEVLIVFLVSVIAGLTAGVLLAAFGMSPLAAVGAGGATIAGCFGLGMSAVSYIKKQES</sequence>
<comment type="caution">
    <text evidence="2">The sequence shown here is derived from an EMBL/GenBank/DDBJ whole genome shotgun (WGS) entry which is preliminary data.</text>
</comment>
<gene>
    <name evidence="2" type="ORF">FCH28_13940</name>
</gene>
<accession>A0A4U0NJ18</accession>
<protein>
    <submittedName>
        <fullName evidence="2">Uncharacterized protein</fullName>
    </submittedName>
</protein>
<keyword evidence="1" id="KW-1133">Transmembrane helix</keyword>
<keyword evidence="1" id="KW-0812">Transmembrane</keyword>
<dbReference type="AlphaFoldDB" id="A0A4U0NJ18"/>
<feature type="transmembrane region" description="Helical" evidence="1">
    <location>
        <begin position="42"/>
        <end position="65"/>
    </location>
</feature>
<feature type="transmembrane region" description="Helical" evidence="1">
    <location>
        <begin position="12"/>
        <end position="36"/>
    </location>
</feature>
<evidence type="ECO:0000256" key="1">
    <source>
        <dbReference type="SAM" id="Phobius"/>
    </source>
</evidence>
<dbReference type="Proteomes" id="UP000308697">
    <property type="component" value="Unassembled WGS sequence"/>
</dbReference>
<proteinExistence type="predicted"/>
<keyword evidence="3" id="KW-1185">Reference proteome</keyword>
<dbReference type="OrthoDB" id="4288170at2"/>
<dbReference type="EMBL" id="SUMB01000004">
    <property type="protein sequence ID" value="TJZ54266.1"/>
    <property type="molecule type" value="Genomic_DNA"/>
</dbReference>
<keyword evidence="1" id="KW-0472">Membrane</keyword>
<evidence type="ECO:0000313" key="2">
    <source>
        <dbReference type="EMBL" id="TJZ54266.1"/>
    </source>
</evidence>
<evidence type="ECO:0000313" key="3">
    <source>
        <dbReference type="Proteomes" id="UP000308697"/>
    </source>
</evidence>
<organism evidence="2 3">
    <name type="scientific">Streptomyces piniterrae</name>
    <dbReference type="NCBI Taxonomy" id="2571125"/>
    <lineage>
        <taxon>Bacteria</taxon>
        <taxon>Bacillati</taxon>
        <taxon>Actinomycetota</taxon>
        <taxon>Actinomycetes</taxon>
        <taxon>Kitasatosporales</taxon>
        <taxon>Streptomycetaceae</taxon>
        <taxon>Streptomyces</taxon>
    </lineage>
</organism>
<reference evidence="2 3" key="1">
    <citation type="submission" date="2019-04" db="EMBL/GenBank/DDBJ databases">
        <title>Streptomyces piniterrae sp. nov., a heliquinomycin-producing actinomycete isolated from rhizosphere soil of Pinus yunnanensis.</title>
        <authorList>
            <person name="Zhuang X."/>
            <person name="Zhao J."/>
        </authorList>
    </citation>
    <scope>NUCLEOTIDE SEQUENCE [LARGE SCALE GENOMIC DNA]</scope>
    <source>
        <strain evidence="3">jys28</strain>
    </source>
</reference>